<name>A0A0F9VUC9_9ZZZZ</name>
<gene>
    <name evidence="1" type="ORF">LCGC14_0441870</name>
</gene>
<proteinExistence type="predicted"/>
<reference evidence="1" key="1">
    <citation type="journal article" date="2015" name="Nature">
        <title>Complex archaea that bridge the gap between prokaryotes and eukaryotes.</title>
        <authorList>
            <person name="Spang A."/>
            <person name="Saw J.H."/>
            <person name="Jorgensen S.L."/>
            <person name="Zaremba-Niedzwiedzka K."/>
            <person name="Martijn J."/>
            <person name="Lind A.E."/>
            <person name="van Eijk R."/>
            <person name="Schleper C."/>
            <person name="Guy L."/>
            <person name="Ettema T.J."/>
        </authorList>
    </citation>
    <scope>NUCLEOTIDE SEQUENCE</scope>
</reference>
<accession>A0A0F9VUC9</accession>
<evidence type="ECO:0000313" key="1">
    <source>
        <dbReference type="EMBL" id="KKN69328.1"/>
    </source>
</evidence>
<protein>
    <submittedName>
        <fullName evidence="1">Uncharacterized protein</fullName>
    </submittedName>
</protein>
<comment type="caution">
    <text evidence="1">The sequence shown here is derived from an EMBL/GenBank/DDBJ whole genome shotgun (WGS) entry which is preliminary data.</text>
</comment>
<organism evidence="1">
    <name type="scientific">marine sediment metagenome</name>
    <dbReference type="NCBI Taxonomy" id="412755"/>
    <lineage>
        <taxon>unclassified sequences</taxon>
        <taxon>metagenomes</taxon>
        <taxon>ecological metagenomes</taxon>
    </lineage>
</organism>
<dbReference type="EMBL" id="LAZR01000428">
    <property type="protein sequence ID" value="KKN69328.1"/>
    <property type="molecule type" value="Genomic_DNA"/>
</dbReference>
<sequence>MKKPTKIQRCKEENCNRIIGSRNPNKSGLCTGCYQIRQSRKKTANTEKTLSEVKDGN</sequence>
<dbReference type="AlphaFoldDB" id="A0A0F9VUC9"/>